<evidence type="ECO:0000313" key="9">
    <source>
        <dbReference type="Proteomes" id="UP000199155"/>
    </source>
</evidence>
<evidence type="ECO:0000256" key="2">
    <source>
        <dbReference type="ARBA" id="ARBA00022777"/>
    </source>
</evidence>
<feature type="region of interest" description="Disordered" evidence="5">
    <location>
        <begin position="410"/>
        <end position="446"/>
    </location>
</feature>
<dbReference type="PIRSF" id="PIRSF037434">
    <property type="entry name" value="STHK_ChrS"/>
    <property type="match status" value="1"/>
</dbReference>
<dbReference type="Gene3D" id="3.30.565.10">
    <property type="entry name" value="Histidine kinase-like ATPase, C-terminal domain"/>
    <property type="match status" value="1"/>
</dbReference>
<protein>
    <submittedName>
        <fullName evidence="8">Signal transduction histidine kinase</fullName>
    </submittedName>
</protein>
<feature type="compositionally biased region" description="Pro residues" evidence="5">
    <location>
        <begin position="420"/>
        <end position="430"/>
    </location>
</feature>
<feature type="transmembrane region" description="Helical" evidence="6">
    <location>
        <begin position="133"/>
        <end position="152"/>
    </location>
</feature>
<evidence type="ECO:0000256" key="5">
    <source>
        <dbReference type="SAM" id="MobiDB-lite"/>
    </source>
</evidence>
<keyword evidence="3" id="KW-0902">Two-component regulatory system</keyword>
<proteinExistence type="predicted"/>
<dbReference type="Pfam" id="PF07730">
    <property type="entry name" value="HisKA_3"/>
    <property type="match status" value="1"/>
</dbReference>
<keyword evidence="6" id="KW-1133">Transmembrane helix</keyword>
<evidence type="ECO:0000313" key="8">
    <source>
        <dbReference type="EMBL" id="SDJ88948.1"/>
    </source>
</evidence>
<reference evidence="8 9" key="1">
    <citation type="submission" date="2016-10" db="EMBL/GenBank/DDBJ databases">
        <authorList>
            <person name="de Groot N.N."/>
        </authorList>
    </citation>
    <scope>NUCLEOTIDE SEQUENCE [LARGE SCALE GENOMIC DNA]</scope>
    <source>
        <strain evidence="8 9">CGMCC 4.5727</strain>
    </source>
</reference>
<keyword evidence="2 8" id="KW-0418">Kinase</keyword>
<sequence>MSGDLPVEEPGRGLSEGDGPRDSHVFERLWSGWDGYFAVVWAGTLAFVLGAESGAPSAVRIGACCLLALLVPWYVAAGRPLMHTERADDRAGLRYLVPVVAVFSAVAWAAPEGRLATFGLVPQCFMLLSRRRALQCAAAVSIVPVAGWAAVWRPEPSVLYANAVSGMVTLVFSLMTGSWILRVIEQSRDRAALIAELDANREEIARLSAERGALAERERMSREIHDTLAQGFTSLLMLVQAVESELEHDRPGARRHLALMEQTARENLAEARALVAGRAPADLDDGGSLPDALGRLAARHHAAFAVTGRARELPPWIEVVALRSCQEALSNVRKHAGPDAGAEVRLGYDEEALTLEVRDFGRGFDPSAPHEGYGLRGLRARAAEVHGTVEVTGRPGEGTRVTVRLPVPCSVRPAEAPRRAAPPQPPPSPAPLVQNNRPAPLSRSAE</sequence>
<dbReference type="InterPro" id="IPR036890">
    <property type="entry name" value="HATPase_C_sf"/>
</dbReference>
<keyword evidence="1" id="KW-0808">Transferase</keyword>
<feature type="transmembrane region" description="Helical" evidence="6">
    <location>
        <begin position="95"/>
        <end position="121"/>
    </location>
</feature>
<feature type="coiled-coil region" evidence="4">
    <location>
        <begin position="190"/>
        <end position="217"/>
    </location>
</feature>
<dbReference type="CDD" id="cd16917">
    <property type="entry name" value="HATPase_UhpB-NarQ-NarX-like"/>
    <property type="match status" value="1"/>
</dbReference>
<dbReference type="EMBL" id="FNFF01000003">
    <property type="protein sequence ID" value="SDJ88948.1"/>
    <property type="molecule type" value="Genomic_DNA"/>
</dbReference>
<dbReference type="GO" id="GO:0016020">
    <property type="term" value="C:membrane"/>
    <property type="evidence" value="ECO:0007669"/>
    <property type="project" value="InterPro"/>
</dbReference>
<feature type="transmembrane region" description="Helical" evidence="6">
    <location>
        <begin position="158"/>
        <end position="181"/>
    </location>
</feature>
<dbReference type="PANTHER" id="PTHR24421">
    <property type="entry name" value="NITRATE/NITRITE SENSOR PROTEIN NARX-RELATED"/>
    <property type="match status" value="1"/>
</dbReference>
<dbReference type="InterPro" id="IPR003594">
    <property type="entry name" value="HATPase_dom"/>
</dbReference>
<dbReference type="GO" id="GO:0000155">
    <property type="term" value="F:phosphorelay sensor kinase activity"/>
    <property type="evidence" value="ECO:0007669"/>
    <property type="project" value="InterPro"/>
</dbReference>
<dbReference type="STRING" id="417292.SAMN05421806_103158"/>
<dbReference type="SUPFAM" id="SSF55874">
    <property type="entry name" value="ATPase domain of HSP90 chaperone/DNA topoisomerase II/histidine kinase"/>
    <property type="match status" value="1"/>
</dbReference>
<dbReference type="InterPro" id="IPR011712">
    <property type="entry name" value="Sig_transdc_His_kin_sub3_dim/P"/>
</dbReference>
<organism evidence="8 9">
    <name type="scientific">Streptomyces indicus</name>
    <dbReference type="NCBI Taxonomy" id="417292"/>
    <lineage>
        <taxon>Bacteria</taxon>
        <taxon>Bacillati</taxon>
        <taxon>Actinomycetota</taxon>
        <taxon>Actinomycetes</taxon>
        <taxon>Kitasatosporales</taxon>
        <taxon>Streptomycetaceae</taxon>
        <taxon>Streptomyces</taxon>
    </lineage>
</organism>
<evidence type="ECO:0000259" key="7">
    <source>
        <dbReference type="SMART" id="SM00387"/>
    </source>
</evidence>
<feature type="region of interest" description="Disordered" evidence="5">
    <location>
        <begin position="1"/>
        <end position="20"/>
    </location>
</feature>
<keyword evidence="9" id="KW-1185">Reference proteome</keyword>
<feature type="domain" description="Histidine kinase/HSP90-like ATPase" evidence="7">
    <location>
        <begin position="316"/>
        <end position="409"/>
    </location>
</feature>
<dbReference type="InterPro" id="IPR050482">
    <property type="entry name" value="Sensor_HK_TwoCompSys"/>
</dbReference>
<keyword evidence="6" id="KW-0812">Transmembrane</keyword>
<accession>A0A1G8XEF3</accession>
<dbReference type="SMART" id="SM00387">
    <property type="entry name" value="HATPase_c"/>
    <property type="match status" value="1"/>
</dbReference>
<dbReference type="Pfam" id="PF02518">
    <property type="entry name" value="HATPase_c"/>
    <property type="match status" value="1"/>
</dbReference>
<evidence type="ECO:0000256" key="1">
    <source>
        <dbReference type="ARBA" id="ARBA00022679"/>
    </source>
</evidence>
<keyword evidence="4" id="KW-0175">Coiled coil</keyword>
<evidence type="ECO:0000256" key="4">
    <source>
        <dbReference type="SAM" id="Coils"/>
    </source>
</evidence>
<dbReference type="InterPro" id="IPR017205">
    <property type="entry name" value="Sig_transdc_His_kinase_ChrS"/>
</dbReference>
<dbReference type="RefSeq" id="WP_093608509.1">
    <property type="nucleotide sequence ID" value="NZ_FNFF01000003.1"/>
</dbReference>
<dbReference type="OrthoDB" id="227596at2"/>
<dbReference type="AlphaFoldDB" id="A0A1G8XEF3"/>
<dbReference type="PANTHER" id="PTHR24421:SF62">
    <property type="entry name" value="SENSORY TRANSDUCTION HISTIDINE KINASE"/>
    <property type="match status" value="1"/>
</dbReference>
<evidence type="ECO:0000256" key="6">
    <source>
        <dbReference type="SAM" id="Phobius"/>
    </source>
</evidence>
<dbReference type="Gene3D" id="1.20.5.1930">
    <property type="match status" value="1"/>
</dbReference>
<dbReference type="GO" id="GO:0046983">
    <property type="term" value="F:protein dimerization activity"/>
    <property type="evidence" value="ECO:0007669"/>
    <property type="project" value="InterPro"/>
</dbReference>
<dbReference type="Proteomes" id="UP000199155">
    <property type="component" value="Unassembled WGS sequence"/>
</dbReference>
<evidence type="ECO:0000256" key="3">
    <source>
        <dbReference type="ARBA" id="ARBA00023012"/>
    </source>
</evidence>
<feature type="transmembrane region" description="Helical" evidence="6">
    <location>
        <begin position="58"/>
        <end position="75"/>
    </location>
</feature>
<feature type="transmembrane region" description="Helical" evidence="6">
    <location>
        <begin position="33"/>
        <end position="51"/>
    </location>
</feature>
<gene>
    <name evidence="8" type="ORF">SAMN05421806_103158</name>
</gene>
<name>A0A1G8XEF3_9ACTN</name>
<keyword evidence="6" id="KW-0472">Membrane</keyword>